<evidence type="ECO:0000256" key="4">
    <source>
        <dbReference type="ARBA" id="ARBA00007970"/>
    </source>
</evidence>
<dbReference type="GO" id="GO:0004400">
    <property type="term" value="F:histidinol-phosphate transaminase activity"/>
    <property type="evidence" value="ECO:0007669"/>
    <property type="project" value="UniProtKB-UniRule"/>
</dbReference>
<keyword evidence="6 12" id="KW-0032">Aminotransferase</keyword>
<name>A0A1I3CUZ9_9FLAO</name>
<dbReference type="OrthoDB" id="9813612at2"/>
<accession>A0A1I3CUZ9</accession>
<keyword evidence="8 12" id="KW-0808">Transferase</keyword>
<evidence type="ECO:0000313" key="16">
    <source>
        <dbReference type="Proteomes" id="UP000198931"/>
    </source>
</evidence>
<evidence type="ECO:0000313" key="15">
    <source>
        <dbReference type="EMBL" id="SFH78253.1"/>
    </source>
</evidence>
<dbReference type="InterPro" id="IPR015422">
    <property type="entry name" value="PyrdxlP-dep_Trfase_small"/>
</dbReference>
<keyword evidence="10 12" id="KW-0368">Histidine biosynthesis</keyword>
<dbReference type="CDD" id="cd00609">
    <property type="entry name" value="AAT_like"/>
    <property type="match status" value="1"/>
</dbReference>
<evidence type="ECO:0000256" key="6">
    <source>
        <dbReference type="ARBA" id="ARBA00022576"/>
    </source>
</evidence>
<evidence type="ECO:0000256" key="9">
    <source>
        <dbReference type="ARBA" id="ARBA00022898"/>
    </source>
</evidence>
<dbReference type="GO" id="GO:0030170">
    <property type="term" value="F:pyridoxal phosphate binding"/>
    <property type="evidence" value="ECO:0007669"/>
    <property type="project" value="InterPro"/>
</dbReference>
<dbReference type="InterPro" id="IPR005861">
    <property type="entry name" value="HisP_aminotrans"/>
</dbReference>
<evidence type="ECO:0000256" key="11">
    <source>
        <dbReference type="ARBA" id="ARBA00047481"/>
    </source>
</evidence>
<evidence type="ECO:0000259" key="14">
    <source>
        <dbReference type="Pfam" id="PF00155"/>
    </source>
</evidence>
<organism evidence="15 16">
    <name type="scientific">Halpernia frigidisoli</name>
    <dbReference type="NCBI Taxonomy" id="1125876"/>
    <lineage>
        <taxon>Bacteria</taxon>
        <taxon>Pseudomonadati</taxon>
        <taxon>Bacteroidota</taxon>
        <taxon>Flavobacteriia</taxon>
        <taxon>Flavobacteriales</taxon>
        <taxon>Weeksellaceae</taxon>
        <taxon>Chryseobacterium group</taxon>
        <taxon>Halpernia</taxon>
    </lineage>
</organism>
<evidence type="ECO:0000256" key="8">
    <source>
        <dbReference type="ARBA" id="ARBA00022679"/>
    </source>
</evidence>
<comment type="cofactor">
    <cofactor evidence="1 12">
        <name>pyridoxal 5'-phosphate</name>
        <dbReference type="ChEBI" id="CHEBI:597326"/>
    </cofactor>
</comment>
<comment type="similarity">
    <text evidence="4 12">Belongs to the class-II pyridoxal-phosphate-dependent aminotransferase family. Histidinol-phosphate aminotransferase subfamily.</text>
</comment>
<protein>
    <recommendedName>
        <fullName evidence="12">Histidinol-phosphate aminotransferase</fullName>
        <ecNumber evidence="12">2.6.1.9</ecNumber>
    </recommendedName>
    <alternativeName>
        <fullName evidence="12">Imidazole acetol-phosphate transaminase</fullName>
    </alternativeName>
</protein>
<evidence type="ECO:0000256" key="2">
    <source>
        <dbReference type="ARBA" id="ARBA00005011"/>
    </source>
</evidence>
<sequence>MEFKLENFVRPNILDLKPYNSLRESFTDEDLILLEANENPFGKFNRYPDSKSVKLRQKFSEINDVKPEQIFIGNGSDELIDLIIRAFGIPGKDSIMVMNPSFVMYEFYGKVNDLKVEKLNLNQDFQIDKEDFDSQIKTSKSKLLFLCSPNNPTGNSIANLEYFISNFNGIVVVDEAYIEFSKEISAVCLLDKYPNLIVLKTLSKAFGMAGLRIGIGFASKEISDLITTMKPPYNVSSENQNLALENLSNDENFEENLNLILSERDQLKEELVDLKIVSKIYNSDCNFLLIEFENVELVYKKLLENKIFTSLRHPAIEKCLRINVGNPSENDSLVSVLNQLSK</sequence>
<comment type="catalytic activity">
    <reaction evidence="11 12">
        <text>L-histidinol phosphate + 2-oxoglutarate = 3-(imidazol-4-yl)-2-oxopropyl phosphate + L-glutamate</text>
        <dbReference type="Rhea" id="RHEA:23744"/>
        <dbReference type="ChEBI" id="CHEBI:16810"/>
        <dbReference type="ChEBI" id="CHEBI:29985"/>
        <dbReference type="ChEBI" id="CHEBI:57766"/>
        <dbReference type="ChEBI" id="CHEBI:57980"/>
        <dbReference type="EC" id="2.6.1.9"/>
    </reaction>
</comment>
<dbReference type="UniPathway" id="UPA00031">
    <property type="reaction ID" value="UER00012"/>
</dbReference>
<dbReference type="InterPro" id="IPR015424">
    <property type="entry name" value="PyrdxlP-dep_Trfase"/>
</dbReference>
<keyword evidence="7 12" id="KW-0028">Amino-acid biosynthesis</keyword>
<dbReference type="STRING" id="1125876.SAMN05443292_0091"/>
<keyword evidence="9 12" id="KW-0663">Pyridoxal phosphate</keyword>
<feature type="domain" description="Aminotransferase class I/classII large" evidence="14">
    <location>
        <begin position="35"/>
        <end position="336"/>
    </location>
</feature>
<dbReference type="PANTHER" id="PTHR42885">
    <property type="entry name" value="HISTIDINOL-PHOSPHATE AMINOTRANSFERASE-RELATED"/>
    <property type="match status" value="1"/>
</dbReference>
<keyword evidence="16" id="KW-1185">Reference proteome</keyword>
<dbReference type="EC" id="2.6.1.9" evidence="12"/>
<dbReference type="InterPro" id="IPR015421">
    <property type="entry name" value="PyrdxlP-dep_Trfase_major"/>
</dbReference>
<evidence type="ECO:0000256" key="1">
    <source>
        <dbReference type="ARBA" id="ARBA00001933"/>
    </source>
</evidence>
<dbReference type="EMBL" id="FOQT01000001">
    <property type="protein sequence ID" value="SFH78253.1"/>
    <property type="molecule type" value="Genomic_DNA"/>
</dbReference>
<evidence type="ECO:0000256" key="12">
    <source>
        <dbReference type="HAMAP-Rule" id="MF_01023"/>
    </source>
</evidence>
<dbReference type="Gene3D" id="3.40.640.10">
    <property type="entry name" value="Type I PLP-dependent aspartate aminotransferase-like (Major domain)"/>
    <property type="match status" value="1"/>
</dbReference>
<reference evidence="15 16" key="1">
    <citation type="submission" date="2016-10" db="EMBL/GenBank/DDBJ databases">
        <authorList>
            <person name="de Groot N.N."/>
        </authorList>
    </citation>
    <scope>NUCLEOTIDE SEQUENCE [LARGE SCALE GENOMIC DNA]</scope>
    <source>
        <strain evidence="15 16">DSM 26000</strain>
    </source>
</reference>
<comment type="pathway">
    <text evidence="3">Lipid metabolism.</text>
</comment>
<dbReference type="AlphaFoldDB" id="A0A1I3CUZ9"/>
<dbReference type="Proteomes" id="UP000198931">
    <property type="component" value="Unassembled WGS sequence"/>
</dbReference>
<dbReference type="HAMAP" id="MF_01023">
    <property type="entry name" value="HisC_aminotrans_2"/>
    <property type="match status" value="1"/>
</dbReference>
<evidence type="ECO:0000256" key="5">
    <source>
        <dbReference type="ARBA" id="ARBA00011738"/>
    </source>
</evidence>
<evidence type="ECO:0000256" key="10">
    <source>
        <dbReference type="ARBA" id="ARBA00023102"/>
    </source>
</evidence>
<dbReference type="Pfam" id="PF00155">
    <property type="entry name" value="Aminotran_1_2"/>
    <property type="match status" value="1"/>
</dbReference>
<comment type="subunit">
    <text evidence="5 12">Homodimer.</text>
</comment>
<evidence type="ECO:0000256" key="7">
    <source>
        <dbReference type="ARBA" id="ARBA00022605"/>
    </source>
</evidence>
<dbReference type="PROSITE" id="PS00599">
    <property type="entry name" value="AA_TRANSFER_CLASS_2"/>
    <property type="match status" value="1"/>
</dbReference>
<dbReference type="RefSeq" id="WP_090078220.1">
    <property type="nucleotide sequence ID" value="NZ_FOQT01000001.1"/>
</dbReference>
<dbReference type="SUPFAM" id="SSF53383">
    <property type="entry name" value="PLP-dependent transferases"/>
    <property type="match status" value="1"/>
</dbReference>
<comment type="pathway">
    <text evidence="2 12">Amino-acid biosynthesis; L-histidine biosynthesis; L-histidine from 5-phospho-alpha-D-ribose 1-diphosphate: step 7/9.</text>
</comment>
<keyword evidence="13" id="KW-0175">Coiled coil</keyword>
<evidence type="ECO:0000256" key="3">
    <source>
        <dbReference type="ARBA" id="ARBA00005189"/>
    </source>
</evidence>
<dbReference type="InterPro" id="IPR004839">
    <property type="entry name" value="Aminotransferase_I/II_large"/>
</dbReference>
<dbReference type="GO" id="GO:0000105">
    <property type="term" value="P:L-histidine biosynthetic process"/>
    <property type="evidence" value="ECO:0007669"/>
    <property type="project" value="UniProtKB-UniRule"/>
</dbReference>
<dbReference type="NCBIfam" id="TIGR01141">
    <property type="entry name" value="hisC"/>
    <property type="match status" value="1"/>
</dbReference>
<feature type="coiled-coil region" evidence="13">
    <location>
        <begin position="250"/>
        <end position="277"/>
    </location>
</feature>
<proteinExistence type="inferred from homology"/>
<dbReference type="InterPro" id="IPR001917">
    <property type="entry name" value="Aminotrans_II_pyridoxalP_BS"/>
</dbReference>
<gene>
    <name evidence="12" type="primary">hisC</name>
    <name evidence="15" type="ORF">SAMN05443292_0091</name>
</gene>
<feature type="modified residue" description="N6-(pyridoxal phosphate)lysine" evidence="12">
    <location>
        <position position="204"/>
    </location>
</feature>
<dbReference type="Gene3D" id="3.90.1150.10">
    <property type="entry name" value="Aspartate Aminotransferase, domain 1"/>
    <property type="match status" value="1"/>
</dbReference>
<evidence type="ECO:0000256" key="13">
    <source>
        <dbReference type="SAM" id="Coils"/>
    </source>
</evidence>
<dbReference type="PANTHER" id="PTHR42885:SF2">
    <property type="entry name" value="HISTIDINOL-PHOSPHATE AMINOTRANSFERASE"/>
    <property type="match status" value="1"/>
</dbReference>